<proteinExistence type="predicted"/>
<evidence type="ECO:0000313" key="2">
    <source>
        <dbReference type="EMBL" id="GAG86105.1"/>
    </source>
</evidence>
<keyword evidence="1" id="KW-0812">Transmembrane</keyword>
<reference evidence="2" key="1">
    <citation type="journal article" date="2014" name="Front. Microbiol.">
        <title>High frequency of phylogenetically diverse reductive dehalogenase-homologous genes in deep subseafloor sedimentary metagenomes.</title>
        <authorList>
            <person name="Kawai M."/>
            <person name="Futagami T."/>
            <person name="Toyoda A."/>
            <person name="Takaki Y."/>
            <person name="Nishi S."/>
            <person name="Hori S."/>
            <person name="Arai W."/>
            <person name="Tsubouchi T."/>
            <person name="Morono Y."/>
            <person name="Uchiyama I."/>
            <person name="Ito T."/>
            <person name="Fujiyama A."/>
            <person name="Inagaki F."/>
            <person name="Takami H."/>
        </authorList>
    </citation>
    <scope>NUCLEOTIDE SEQUENCE</scope>
    <source>
        <strain evidence="2">Expedition CK06-06</strain>
    </source>
</reference>
<dbReference type="AlphaFoldDB" id="X1ATQ7"/>
<protein>
    <submittedName>
        <fullName evidence="2">Uncharacterized protein</fullName>
    </submittedName>
</protein>
<feature type="transmembrane region" description="Helical" evidence="1">
    <location>
        <begin position="84"/>
        <end position="105"/>
    </location>
</feature>
<keyword evidence="1" id="KW-0472">Membrane</keyword>
<name>X1ATQ7_9ZZZZ</name>
<comment type="caution">
    <text evidence="2">The sequence shown here is derived from an EMBL/GenBank/DDBJ whole genome shotgun (WGS) entry which is preliminary data.</text>
</comment>
<evidence type="ECO:0000256" key="1">
    <source>
        <dbReference type="SAM" id="Phobius"/>
    </source>
</evidence>
<keyword evidence="1" id="KW-1133">Transmembrane helix</keyword>
<sequence>MVTNTEFLKGTYYQGKKDGEIAGGAENQMVMGGAAGCCLGPIGYIFIPMAGTEPSPEKMELIKQKSEEYKQGYRDGYKGKKKSHFITGVSIGWAAWLATVLVVTMSGSGE</sequence>
<organism evidence="2">
    <name type="scientific">marine sediment metagenome</name>
    <dbReference type="NCBI Taxonomy" id="412755"/>
    <lineage>
        <taxon>unclassified sequences</taxon>
        <taxon>metagenomes</taxon>
        <taxon>ecological metagenomes</taxon>
    </lineage>
</organism>
<accession>X1ATQ7</accession>
<dbReference type="EMBL" id="BART01010176">
    <property type="protein sequence ID" value="GAG86105.1"/>
    <property type="molecule type" value="Genomic_DNA"/>
</dbReference>
<gene>
    <name evidence="2" type="ORF">S01H4_22264</name>
</gene>